<dbReference type="OrthoDB" id="2288941at2759"/>
<protein>
    <recommendedName>
        <fullName evidence="4">OTU domain-containing protein</fullName>
    </recommendedName>
</protein>
<sequence>MSSQLSMNNSQITATGSQKRDIQSLGNASDWNDISDVKSVDLDKVASDDEEEVIDFDESSRDMREEYLREGSKFGQLIQLALLNFAVAGTIASEYDRKQLTTVHVAGCWMRCESNESYEWAMKQFGLTAWANVMDLSILPTDDKGIPIPDGLIMKQVVGHFNPLPDGNCNFRALTHAIIGDQEQYKLLKAKMIAFSSENVFYQQIFGSPQSSKPSPGTFESIMNKLCNEASLDSQDHWFQFPGMVQLAADTFSRAIACYTPDQQSTLLFRSFSNSFHSFAITC</sequence>
<dbReference type="CDD" id="cd22744">
    <property type="entry name" value="OTU"/>
    <property type="match status" value="1"/>
</dbReference>
<name>S2KB10_MUCC1</name>
<dbReference type="STRING" id="1220926.S2KB10"/>
<proteinExistence type="predicted"/>
<evidence type="ECO:0008006" key="4">
    <source>
        <dbReference type="Google" id="ProtNLM"/>
    </source>
</evidence>
<evidence type="ECO:0000313" key="2">
    <source>
        <dbReference type="EMBL" id="EPB89485.1"/>
    </source>
</evidence>
<dbReference type="AlphaFoldDB" id="S2KB10"/>
<accession>S2KB10</accession>
<dbReference type="EMBL" id="KE123934">
    <property type="protein sequence ID" value="EPB89485.1"/>
    <property type="molecule type" value="Genomic_DNA"/>
</dbReference>
<feature type="region of interest" description="Disordered" evidence="1">
    <location>
        <begin position="1"/>
        <end position="33"/>
    </location>
</feature>
<dbReference type="Proteomes" id="UP000014254">
    <property type="component" value="Unassembled WGS sequence"/>
</dbReference>
<evidence type="ECO:0000256" key="1">
    <source>
        <dbReference type="SAM" id="MobiDB-lite"/>
    </source>
</evidence>
<keyword evidence="3" id="KW-1185">Reference proteome</keyword>
<evidence type="ECO:0000313" key="3">
    <source>
        <dbReference type="Proteomes" id="UP000014254"/>
    </source>
</evidence>
<dbReference type="VEuPathDB" id="FungiDB:HMPREF1544_03716"/>
<reference evidence="3" key="1">
    <citation type="submission" date="2013-05" db="EMBL/GenBank/DDBJ databases">
        <title>The Genome sequence of Mucor circinelloides f. circinelloides 1006PhL.</title>
        <authorList>
            <consortium name="The Broad Institute Genomics Platform"/>
            <person name="Cuomo C."/>
            <person name="Earl A."/>
            <person name="Findley K."/>
            <person name="Lee S.C."/>
            <person name="Walker B."/>
            <person name="Young S."/>
            <person name="Zeng Q."/>
            <person name="Gargeya S."/>
            <person name="Fitzgerald M."/>
            <person name="Haas B."/>
            <person name="Abouelleil A."/>
            <person name="Allen A.W."/>
            <person name="Alvarado L."/>
            <person name="Arachchi H.M."/>
            <person name="Berlin A.M."/>
            <person name="Chapman S.B."/>
            <person name="Gainer-Dewar J."/>
            <person name="Goldberg J."/>
            <person name="Griggs A."/>
            <person name="Gujja S."/>
            <person name="Hansen M."/>
            <person name="Howarth C."/>
            <person name="Imamovic A."/>
            <person name="Ireland A."/>
            <person name="Larimer J."/>
            <person name="McCowan C."/>
            <person name="Murphy C."/>
            <person name="Pearson M."/>
            <person name="Poon T.W."/>
            <person name="Priest M."/>
            <person name="Roberts A."/>
            <person name="Saif S."/>
            <person name="Shea T."/>
            <person name="Sisk P."/>
            <person name="Sykes S."/>
            <person name="Wortman J."/>
            <person name="Nusbaum C."/>
            <person name="Birren B."/>
        </authorList>
    </citation>
    <scope>NUCLEOTIDE SEQUENCE [LARGE SCALE GENOMIC DNA]</scope>
    <source>
        <strain evidence="3">1006PhL</strain>
    </source>
</reference>
<organism evidence="2 3">
    <name type="scientific">Mucor circinelloides f. circinelloides (strain 1006PhL)</name>
    <name type="common">Mucormycosis agent</name>
    <name type="synonym">Calyptromyces circinelloides</name>
    <dbReference type="NCBI Taxonomy" id="1220926"/>
    <lineage>
        <taxon>Eukaryota</taxon>
        <taxon>Fungi</taxon>
        <taxon>Fungi incertae sedis</taxon>
        <taxon>Mucoromycota</taxon>
        <taxon>Mucoromycotina</taxon>
        <taxon>Mucoromycetes</taxon>
        <taxon>Mucorales</taxon>
        <taxon>Mucorineae</taxon>
        <taxon>Mucoraceae</taxon>
        <taxon>Mucor</taxon>
    </lineage>
</organism>
<gene>
    <name evidence="2" type="ORF">HMPREF1544_03716</name>
</gene>
<feature type="compositionally biased region" description="Polar residues" evidence="1">
    <location>
        <begin position="1"/>
        <end position="17"/>
    </location>
</feature>
<dbReference type="InParanoid" id="S2KB10"/>